<keyword evidence="1" id="KW-1133">Transmembrane helix</keyword>
<comment type="caution">
    <text evidence="2">The sequence shown here is derived from an EMBL/GenBank/DDBJ whole genome shotgun (WGS) entry which is preliminary data.</text>
</comment>
<feature type="transmembrane region" description="Helical" evidence="1">
    <location>
        <begin position="249"/>
        <end position="267"/>
    </location>
</feature>
<feature type="transmembrane region" description="Helical" evidence="1">
    <location>
        <begin position="25"/>
        <end position="50"/>
    </location>
</feature>
<dbReference type="EMBL" id="JAUDZG010000001">
    <property type="protein sequence ID" value="KAK3311630.1"/>
    <property type="molecule type" value="Genomic_DNA"/>
</dbReference>
<evidence type="ECO:0000313" key="2">
    <source>
        <dbReference type="EMBL" id="KAK3311630.1"/>
    </source>
</evidence>
<reference evidence="2" key="1">
    <citation type="journal article" date="2023" name="Mol. Phylogenet. Evol.">
        <title>Genome-scale phylogeny and comparative genomics of the fungal order Sordariales.</title>
        <authorList>
            <person name="Hensen N."/>
            <person name="Bonometti L."/>
            <person name="Westerberg I."/>
            <person name="Brannstrom I.O."/>
            <person name="Guillou S."/>
            <person name="Cros-Aarteil S."/>
            <person name="Calhoun S."/>
            <person name="Haridas S."/>
            <person name="Kuo A."/>
            <person name="Mondo S."/>
            <person name="Pangilinan J."/>
            <person name="Riley R."/>
            <person name="LaButti K."/>
            <person name="Andreopoulos B."/>
            <person name="Lipzen A."/>
            <person name="Chen C."/>
            <person name="Yan M."/>
            <person name="Daum C."/>
            <person name="Ng V."/>
            <person name="Clum A."/>
            <person name="Steindorff A."/>
            <person name="Ohm R.A."/>
            <person name="Martin F."/>
            <person name="Silar P."/>
            <person name="Natvig D.O."/>
            <person name="Lalanne C."/>
            <person name="Gautier V."/>
            <person name="Ament-Velasquez S.L."/>
            <person name="Kruys A."/>
            <person name="Hutchinson M.I."/>
            <person name="Powell A.J."/>
            <person name="Barry K."/>
            <person name="Miller A.N."/>
            <person name="Grigoriev I.V."/>
            <person name="Debuchy R."/>
            <person name="Gladieux P."/>
            <person name="Hiltunen Thoren M."/>
            <person name="Johannesson H."/>
        </authorList>
    </citation>
    <scope>NUCLEOTIDE SEQUENCE</scope>
    <source>
        <strain evidence="2">CBS 333.67</strain>
    </source>
</reference>
<feature type="transmembrane region" description="Helical" evidence="1">
    <location>
        <begin position="127"/>
        <end position="146"/>
    </location>
</feature>
<sequence length="311" mass="34629">MATCAEFEFQKCGFERGVVKANPDIAGIGIILSFLVTTSVTVLAGFYRILFDFITEFFLTPYQQDIVRFPSGDGWLWVNPGFWARVVDRLLLALNDSQLFTGTAVQVASLVQHCEITIYHLRIVAELAFLSTVTHLLTVVAMSGYFIDNAGSNTPRVLVMLLNLGLLGYTTWFAYLYEAASPFDESLQLGCYYAGYRPPVVASFTVRWTLLLLAAVLGHLVVFLAMYWKGFRTWIAGTRGAALRFFRTAILVPAYTIYGLVSSSRVLRQTQALGTPPVDIEGSEREWGFGQILALLLLALIVLPGWDSFME</sequence>
<dbReference type="InterPro" id="IPR053018">
    <property type="entry name" value="Elsinochrome_Biosynth-Asso"/>
</dbReference>
<keyword evidence="1" id="KW-0472">Membrane</keyword>
<name>A0AAJ0M7D8_9PEZI</name>
<dbReference type="AlphaFoldDB" id="A0AAJ0M7D8"/>
<proteinExistence type="predicted"/>
<keyword evidence="1" id="KW-0812">Transmembrane</keyword>
<evidence type="ECO:0000256" key="1">
    <source>
        <dbReference type="SAM" id="Phobius"/>
    </source>
</evidence>
<reference evidence="2" key="2">
    <citation type="submission" date="2023-06" db="EMBL/GenBank/DDBJ databases">
        <authorList>
            <consortium name="Lawrence Berkeley National Laboratory"/>
            <person name="Mondo S.J."/>
            <person name="Hensen N."/>
            <person name="Bonometti L."/>
            <person name="Westerberg I."/>
            <person name="Brannstrom I.O."/>
            <person name="Guillou S."/>
            <person name="Cros-Aarteil S."/>
            <person name="Calhoun S."/>
            <person name="Haridas S."/>
            <person name="Kuo A."/>
            <person name="Pangilinan J."/>
            <person name="Riley R."/>
            <person name="Labutti K."/>
            <person name="Andreopoulos B."/>
            <person name="Lipzen A."/>
            <person name="Chen C."/>
            <person name="Yanf M."/>
            <person name="Daum C."/>
            <person name="Ng V."/>
            <person name="Clum A."/>
            <person name="Steindorff A."/>
            <person name="Ohm R."/>
            <person name="Martin F."/>
            <person name="Silar P."/>
            <person name="Natvig D."/>
            <person name="Lalanne C."/>
            <person name="Gautier V."/>
            <person name="Ament-Velasquez S.L."/>
            <person name="Kruys A."/>
            <person name="Hutchinson M.I."/>
            <person name="Powell A.J."/>
            <person name="Barry K."/>
            <person name="Miller A.N."/>
            <person name="Grigoriev I.V."/>
            <person name="Debuchy R."/>
            <person name="Gladieux P."/>
            <person name="Thoren M.H."/>
            <person name="Johannesson H."/>
        </authorList>
    </citation>
    <scope>NUCLEOTIDE SEQUENCE</scope>
    <source>
        <strain evidence="2">CBS 333.67</strain>
    </source>
</reference>
<accession>A0AAJ0M7D8</accession>
<keyword evidence="3" id="KW-1185">Reference proteome</keyword>
<gene>
    <name evidence="2" type="ORF">B0T15DRAFT_549305</name>
</gene>
<feature type="transmembrane region" description="Helical" evidence="1">
    <location>
        <begin position="287"/>
        <end position="306"/>
    </location>
</feature>
<dbReference type="PANTHER" id="PTHR37577">
    <property type="entry name" value="INTEGRAL MEMBRANE PROTEIN"/>
    <property type="match status" value="1"/>
</dbReference>
<feature type="transmembrane region" description="Helical" evidence="1">
    <location>
        <begin position="158"/>
        <end position="177"/>
    </location>
</feature>
<dbReference type="RefSeq" id="XP_062727410.1">
    <property type="nucleotide sequence ID" value="XM_062870215.1"/>
</dbReference>
<dbReference type="Proteomes" id="UP001273166">
    <property type="component" value="Unassembled WGS sequence"/>
</dbReference>
<protein>
    <submittedName>
        <fullName evidence="2">Uncharacterized protein</fullName>
    </submittedName>
</protein>
<feature type="transmembrane region" description="Helical" evidence="1">
    <location>
        <begin position="208"/>
        <end position="228"/>
    </location>
</feature>
<evidence type="ECO:0000313" key="3">
    <source>
        <dbReference type="Proteomes" id="UP001273166"/>
    </source>
</evidence>
<dbReference type="GeneID" id="87889044"/>
<dbReference type="PANTHER" id="PTHR37577:SF1">
    <property type="entry name" value="INTEGRAL MEMBRANE PROTEIN"/>
    <property type="match status" value="1"/>
</dbReference>
<organism evidence="2 3">
    <name type="scientific">Chaetomium strumarium</name>
    <dbReference type="NCBI Taxonomy" id="1170767"/>
    <lineage>
        <taxon>Eukaryota</taxon>
        <taxon>Fungi</taxon>
        <taxon>Dikarya</taxon>
        <taxon>Ascomycota</taxon>
        <taxon>Pezizomycotina</taxon>
        <taxon>Sordariomycetes</taxon>
        <taxon>Sordariomycetidae</taxon>
        <taxon>Sordariales</taxon>
        <taxon>Chaetomiaceae</taxon>
        <taxon>Chaetomium</taxon>
    </lineage>
</organism>